<feature type="domain" description="YlxR" evidence="2">
    <location>
        <begin position="34"/>
        <end position="93"/>
    </location>
</feature>
<dbReference type="Proteomes" id="UP000321749">
    <property type="component" value="Unassembled WGS sequence"/>
</dbReference>
<dbReference type="AlphaFoldDB" id="A0AA87USJ8"/>
<sequence>MNPDPLVEERAPQAHASRDQCKPGVSPVMLNSIRTCLGCRARVEPSHLVRIAAQDGQAVVDLDRRLPGRGAWVHPTQRCAERALRAIPRALRQRHLDTSPIARWAQDGLV</sequence>
<dbReference type="Pfam" id="PF04296">
    <property type="entry name" value="YlxR"/>
    <property type="match status" value="1"/>
</dbReference>
<accession>A0AA87USJ8</accession>
<dbReference type="RefSeq" id="WP_146795614.1">
    <property type="nucleotide sequence ID" value="NZ_BJUU01000016.1"/>
</dbReference>
<feature type="region of interest" description="Disordered" evidence="1">
    <location>
        <begin position="1"/>
        <end position="24"/>
    </location>
</feature>
<dbReference type="Gene3D" id="3.30.1230.10">
    <property type="entry name" value="YlxR-like"/>
    <property type="match status" value="1"/>
</dbReference>
<dbReference type="PANTHER" id="PTHR34215">
    <property type="entry name" value="BLL0784 PROTEIN"/>
    <property type="match status" value="1"/>
</dbReference>
<dbReference type="SUPFAM" id="SSF64376">
    <property type="entry name" value="YlxR-like"/>
    <property type="match status" value="1"/>
</dbReference>
<keyword evidence="4" id="KW-1185">Reference proteome</keyword>
<proteinExistence type="predicted"/>
<organism evidence="3 4">
    <name type="scientific">Agrococcus baldri</name>
    <dbReference type="NCBI Taxonomy" id="153730"/>
    <lineage>
        <taxon>Bacteria</taxon>
        <taxon>Bacillati</taxon>
        <taxon>Actinomycetota</taxon>
        <taxon>Actinomycetes</taxon>
        <taxon>Micrococcales</taxon>
        <taxon>Microbacteriaceae</taxon>
        <taxon>Agrococcus</taxon>
    </lineage>
</organism>
<dbReference type="InterPro" id="IPR035931">
    <property type="entry name" value="YlxR-like_sf"/>
</dbReference>
<evidence type="ECO:0000313" key="3">
    <source>
        <dbReference type="EMBL" id="GEK80923.1"/>
    </source>
</evidence>
<evidence type="ECO:0000313" key="4">
    <source>
        <dbReference type="Proteomes" id="UP000321749"/>
    </source>
</evidence>
<name>A0AA87USJ8_9MICO</name>
<dbReference type="InterPro" id="IPR007393">
    <property type="entry name" value="YlxR_dom"/>
</dbReference>
<evidence type="ECO:0000259" key="2">
    <source>
        <dbReference type="Pfam" id="PF04296"/>
    </source>
</evidence>
<dbReference type="PANTHER" id="PTHR34215:SF1">
    <property type="entry name" value="YLXR DOMAIN-CONTAINING PROTEIN"/>
    <property type="match status" value="1"/>
</dbReference>
<reference evidence="3 4" key="1">
    <citation type="submission" date="2019-07" db="EMBL/GenBank/DDBJ databases">
        <title>Whole genome shotgun sequence of Agrococcus baldri NBRC 103055.</title>
        <authorList>
            <person name="Hosoyama A."/>
            <person name="Uohara A."/>
            <person name="Ohji S."/>
            <person name="Ichikawa N."/>
        </authorList>
    </citation>
    <scope>NUCLEOTIDE SEQUENCE [LARGE SCALE GENOMIC DNA]</scope>
    <source>
        <strain evidence="3 4">NBRC 103055</strain>
    </source>
</reference>
<dbReference type="InterPro" id="IPR037465">
    <property type="entry name" value="YlxR"/>
</dbReference>
<gene>
    <name evidence="3" type="ORF">ABA31_22740</name>
</gene>
<evidence type="ECO:0000256" key="1">
    <source>
        <dbReference type="SAM" id="MobiDB-lite"/>
    </source>
</evidence>
<comment type="caution">
    <text evidence="3">The sequence shown here is derived from an EMBL/GenBank/DDBJ whole genome shotgun (WGS) entry which is preliminary data.</text>
</comment>
<dbReference type="EMBL" id="BJUU01000016">
    <property type="protein sequence ID" value="GEK80923.1"/>
    <property type="molecule type" value="Genomic_DNA"/>
</dbReference>
<protein>
    <recommendedName>
        <fullName evidence="2">YlxR domain-containing protein</fullName>
    </recommendedName>
</protein>
<feature type="compositionally biased region" description="Basic and acidic residues" evidence="1">
    <location>
        <begin position="7"/>
        <end position="21"/>
    </location>
</feature>